<reference evidence="2 3" key="1">
    <citation type="submission" date="2024-01" db="EMBL/GenBank/DDBJ databases">
        <title>Genomic insights into the taxonomy and metabolism of the cyanobacterium Pannus brasiliensis CCIBt3594.</title>
        <authorList>
            <person name="Machado M."/>
            <person name="Botero N.B."/>
            <person name="Andreote A.P.D."/>
            <person name="Feitosa A.M.T."/>
            <person name="Popin R."/>
            <person name="Sivonen K."/>
            <person name="Fiore M.F."/>
        </authorList>
    </citation>
    <scope>NUCLEOTIDE SEQUENCE [LARGE SCALE GENOMIC DNA]</scope>
    <source>
        <strain evidence="2 3">CCIBt3594</strain>
    </source>
</reference>
<name>A0AAW9QVB6_9CHRO</name>
<gene>
    <name evidence="2" type="ORF">V0288_17655</name>
</gene>
<evidence type="ECO:0000256" key="1">
    <source>
        <dbReference type="SAM" id="MobiDB-lite"/>
    </source>
</evidence>
<protein>
    <submittedName>
        <fullName evidence="2">Uncharacterized protein</fullName>
    </submittedName>
</protein>
<sequence length="44" mass="4878">MITGFGRSSAGDSFCRRREEAGGRGQEEKVFFKNPDWKADGLAL</sequence>
<evidence type="ECO:0000313" key="3">
    <source>
        <dbReference type="Proteomes" id="UP001328733"/>
    </source>
</evidence>
<dbReference type="Proteomes" id="UP001328733">
    <property type="component" value="Unassembled WGS sequence"/>
</dbReference>
<feature type="compositionally biased region" description="Basic and acidic residues" evidence="1">
    <location>
        <begin position="14"/>
        <end position="29"/>
    </location>
</feature>
<evidence type="ECO:0000313" key="2">
    <source>
        <dbReference type="EMBL" id="MEG3438956.1"/>
    </source>
</evidence>
<accession>A0AAW9QVB6</accession>
<dbReference type="EMBL" id="JBAFSM010000038">
    <property type="protein sequence ID" value="MEG3438956.1"/>
    <property type="molecule type" value="Genomic_DNA"/>
</dbReference>
<dbReference type="RefSeq" id="WP_332866440.1">
    <property type="nucleotide sequence ID" value="NZ_JBAFSM010000038.1"/>
</dbReference>
<comment type="caution">
    <text evidence="2">The sequence shown here is derived from an EMBL/GenBank/DDBJ whole genome shotgun (WGS) entry which is preliminary data.</text>
</comment>
<proteinExistence type="predicted"/>
<feature type="region of interest" description="Disordered" evidence="1">
    <location>
        <begin position="1"/>
        <end position="29"/>
    </location>
</feature>
<keyword evidence="3" id="KW-1185">Reference proteome</keyword>
<organism evidence="2 3">
    <name type="scientific">Pannus brasiliensis CCIBt3594</name>
    <dbReference type="NCBI Taxonomy" id="1427578"/>
    <lineage>
        <taxon>Bacteria</taxon>
        <taxon>Bacillati</taxon>
        <taxon>Cyanobacteriota</taxon>
        <taxon>Cyanophyceae</taxon>
        <taxon>Oscillatoriophycideae</taxon>
        <taxon>Chroococcales</taxon>
        <taxon>Microcystaceae</taxon>
        <taxon>Pannus</taxon>
    </lineage>
</organism>
<dbReference type="AlphaFoldDB" id="A0AAW9QVB6"/>